<dbReference type="KEGG" id="iis:EYM_01105"/>
<gene>
    <name evidence="3" type="ORF">EYM_01105</name>
</gene>
<feature type="domain" description="Sm" evidence="2">
    <location>
        <begin position="14"/>
        <end position="88"/>
    </location>
</feature>
<dbReference type="SMART" id="SM00651">
    <property type="entry name" value="Sm"/>
    <property type="match status" value="1"/>
</dbReference>
<reference evidence="3 4" key="1">
    <citation type="submission" date="2013-11" db="EMBL/GenBank/DDBJ databases">
        <title>Comparative genomics of Ignicoccus.</title>
        <authorList>
            <person name="Podar M."/>
        </authorList>
    </citation>
    <scope>NUCLEOTIDE SEQUENCE [LARGE SCALE GENOMIC DNA]</scope>
    <source>
        <strain evidence="3 4">DSM 13165</strain>
    </source>
</reference>
<dbReference type="Proteomes" id="UP000060778">
    <property type="component" value="Chromosome"/>
</dbReference>
<dbReference type="GO" id="GO:0000398">
    <property type="term" value="P:mRNA splicing, via spliceosome"/>
    <property type="evidence" value="ECO:0007669"/>
    <property type="project" value="InterPro"/>
</dbReference>
<dbReference type="InterPro" id="IPR010920">
    <property type="entry name" value="LSM_dom_sf"/>
</dbReference>
<evidence type="ECO:0000256" key="1">
    <source>
        <dbReference type="ARBA" id="ARBA00023274"/>
    </source>
</evidence>
<proteinExistence type="predicted"/>
<dbReference type="STRING" id="940295.EYM_01105"/>
<dbReference type="GO" id="GO:0003723">
    <property type="term" value="F:RNA binding"/>
    <property type="evidence" value="ECO:0007669"/>
    <property type="project" value="InterPro"/>
</dbReference>
<evidence type="ECO:0000259" key="2">
    <source>
        <dbReference type="PROSITE" id="PS52002"/>
    </source>
</evidence>
<name>A0A0U3F1L3_9CREN</name>
<sequence length="95" mass="10650">MPRKSEEPVTGPENPLKHLRAAVGNLVLVKLKDGSEYVGQLELADNTMNLILKDCEELSPETGETIAKYDRILIRGSYVVYVSLDYLRAKMKEGK</sequence>
<evidence type="ECO:0000313" key="4">
    <source>
        <dbReference type="Proteomes" id="UP000060778"/>
    </source>
</evidence>
<dbReference type="Gene3D" id="2.30.30.100">
    <property type="match status" value="1"/>
</dbReference>
<dbReference type="InterPro" id="IPR047575">
    <property type="entry name" value="Sm"/>
</dbReference>
<protein>
    <submittedName>
        <fullName evidence="3">Sm ribonucleo</fullName>
    </submittedName>
</protein>
<dbReference type="InterPro" id="IPR001163">
    <property type="entry name" value="Sm_dom_euk/arc"/>
</dbReference>
<dbReference type="EMBL" id="CP006867">
    <property type="protein sequence ID" value="ALU11445.1"/>
    <property type="molecule type" value="Genomic_DNA"/>
</dbReference>
<dbReference type="Pfam" id="PF01423">
    <property type="entry name" value="LSM"/>
    <property type="match status" value="1"/>
</dbReference>
<dbReference type="PANTHER" id="PTHR11021:SF0">
    <property type="entry name" value="SMALL NUCLEAR RIBONUCLEOPROTEIN F"/>
    <property type="match status" value="1"/>
</dbReference>
<evidence type="ECO:0000313" key="3">
    <source>
        <dbReference type="EMBL" id="ALU11445.1"/>
    </source>
</evidence>
<dbReference type="PANTHER" id="PTHR11021">
    <property type="entry name" value="SMALL NUCLEAR RIBONUCLEOPROTEIN F SNRNP-F"/>
    <property type="match status" value="1"/>
</dbReference>
<dbReference type="GO" id="GO:1990904">
    <property type="term" value="C:ribonucleoprotein complex"/>
    <property type="evidence" value="ECO:0007669"/>
    <property type="project" value="UniProtKB-KW"/>
</dbReference>
<keyword evidence="1" id="KW-0687">Ribonucleoprotein</keyword>
<dbReference type="CDD" id="cd01726">
    <property type="entry name" value="LSm6"/>
    <property type="match status" value="1"/>
</dbReference>
<dbReference type="InterPro" id="IPR016487">
    <property type="entry name" value="Lsm6/sSmF"/>
</dbReference>
<dbReference type="OrthoDB" id="371816at2157"/>
<keyword evidence="4" id="KW-1185">Reference proteome</keyword>
<accession>A0A0U3F1L3</accession>
<dbReference type="GeneID" id="30679637"/>
<dbReference type="AlphaFoldDB" id="A0A0U3F1L3"/>
<dbReference type="RefSeq" id="WP_075049280.1">
    <property type="nucleotide sequence ID" value="NZ_CP006867.1"/>
</dbReference>
<dbReference type="PROSITE" id="PS52002">
    <property type="entry name" value="SM"/>
    <property type="match status" value="1"/>
</dbReference>
<organism evidence="3 4">
    <name type="scientific">Ignicoccus islandicus DSM 13165</name>
    <dbReference type="NCBI Taxonomy" id="940295"/>
    <lineage>
        <taxon>Archaea</taxon>
        <taxon>Thermoproteota</taxon>
        <taxon>Thermoprotei</taxon>
        <taxon>Desulfurococcales</taxon>
        <taxon>Desulfurococcaceae</taxon>
        <taxon>Ignicoccus</taxon>
    </lineage>
</organism>
<dbReference type="SUPFAM" id="SSF50182">
    <property type="entry name" value="Sm-like ribonucleoproteins"/>
    <property type="match status" value="1"/>
</dbReference>